<keyword evidence="2" id="KW-0812">Transmembrane</keyword>
<gene>
    <name evidence="3" type="ORF">EV192_11460</name>
</gene>
<dbReference type="Proteomes" id="UP000295680">
    <property type="component" value="Unassembled WGS sequence"/>
</dbReference>
<feature type="transmembrane region" description="Helical" evidence="2">
    <location>
        <begin position="33"/>
        <end position="61"/>
    </location>
</feature>
<evidence type="ECO:0000256" key="1">
    <source>
        <dbReference type="SAM" id="MobiDB-lite"/>
    </source>
</evidence>
<keyword evidence="4" id="KW-1185">Reference proteome</keyword>
<keyword evidence="2" id="KW-1133">Transmembrane helix</keyword>
<dbReference type="AlphaFoldDB" id="A0A4R2IW81"/>
<proteinExistence type="predicted"/>
<dbReference type="RefSeq" id="WP_132124946.1">
    <property type="nucleotide sequence ID" value="NZ_SLWS01000014.1"/>
</dbReference>
<keyword evidence="2" id="KW-0472">Membrane</keyword>
<dbReference type="OrthoDB" id="9920488at2"/>
<name>A0A4R2IW81_9PSEU</name>
<dbReference type="EMBL" id="SLWS01000014">
    <property type="protein sequence ID" value="TCO49694.1"/>
    <property type="molecule type" value="Genomic_DNA"/>
</dbReference>
<evidence type="ECO:0000313" key="4">
    <source>
        <dbReference type="Proteomes" id="UP000295680"/>
    </source>
</evidence>
<comment type="caution">
    <text evidence="3">The sequence shown here is derived from an EMBL/GenBank/DDBJ whole genome shotgun (WGS) entry which is preliminary data.</text>
</comment>
<organism evidence="3 4">
    <name type="scientific">Actinocrispum wychmicini</name>
    <dbReference type="NCBI Taxonomy" id="1213861"/>
    <lineage>
        <taxon>Bacteria</taxon>
        <taxon>Bacillati</taxon>
        <taxon>Actinomycetota</taxon>
        <taxon>Actinomycetes</taxon>
        <taxon>Pseudonocardiales</taxon>
        <taxon>Pseudonocardiaceae</taxon>
        <taxon>Actinocrispum</taxon>
    </lineage>
</organism>
<evidence type="ECO:0000256" key="2">
    <source>
        <dbReference type="SAM" id="Phobius"/>
    </source>
</evidence>
<reference evidence="3 4" key="1">
    <citation type="submission" date="2019-03" db="EMBL/GenBank/DDBJ databases">
        <title>Genomic Encyclopedia of Type Strains, Phase IV (KMG-IV): sequencing the most valuable type-strain genomes for metagenomic binning, comparative biology and taxonomic classification.</title>
        <authorList>
            <person name="Goeker M."/>
        </authorList>
    </citation>
    <scope>NUCLEOTIDE SEQUENCE [LARGE SCALE GENOMIC DNA]</scope>
    <source>
        <strain evidence="3 4">DSM 45934</strain>
    </source>
</reference>
<feature type="compositionally biased region" description="Pro residues" evidence="1">
    <location>
        <begin position="104"/>
        <end position="114"/>
    </location>
</feature>
<accession>A0A4R2IW81</accession>
<evidence type="ECO:0000313" key="3">
    <source>
        <dbReference type="EMBL" id="TCO49694.1"/>
    </source>
</evidence>
<feature type="region of interest" description="Disordered" evidence="1">
    <location>
        <begin position="90"/>
        <end position="120"/>
    </location>
</feature>
<protein>
    <submittedName>
        <fullName evidence="3">Uncharacterized protein</fullName>
    </submittedName>
</protein>
<sequence length="120" mass="13030">MWSIHLASEPGGWESTFVHDFLPTVAVATGLLAVIWLACVIITIAGIYLAGLVVLGVRALIRTAHRWIRGGRTTEYARLVTVDADGVTATPITPRRARRLHEPSPTPHHIPPGSPGWDEP</sequence>